<dbReference type="GO" id="GO:0043190">
    <property type="term" value="C:ATP-binding cassette (ABC) transporter complex"/>
    <property type="evidence" value="ECO:0007669"/>
    <property type="project" value="InterPro"/>
</dbReference>
<dbReference type="InterPro" id="IPR037294">
    <property type="entry name" value="ABC_BtuC-like"/>
</dbReference>
<dbReference type="GO" id="GO:0010043">
    <property type="term" value="P:response to zinc ion"/>
    <property type="evidence" value="ECO:0007669"/>
    <property type="project" value="TreeGrafter"/>
</dbReference>
<dbReference type="Pfam" id="PF00950">
    <property type="entry name" value="ABC-3"/>
    <property type="match status" value="2"/>
</dbReference>
<dbReference type="EMBL" id="CAADFR010000103">
    <property type="protein sequence ID" value="VFK41747.1"/>
    <property type="molecule type" value="Genomic_DNA"/>
</dbReference>
<feature type="transmembrane region" description="Helical" evidence="7">
    <location>
        <begin position="247"/>
        <end position="264"/>
    </location>
</feature>
<sequence>MNPDIHGGFLNWSALDPGILGPAFAAGLIVLLTHVPLGRQVLTRGIIFIDLAVAQMAGLGVILAHILGGGGPPGRGIAVQAAAFGAALLGALFLYGTERRLGSGRPGVQEAIIGATFVLAATAALLLLAHNPHGGEHLKNLLAGQILWVDYPGLVVPLAISLAVACIWSFTRARNSAPAFYLLFAISVTVAVQLVGVYLVFASLILPALGARAHGERALPVAFFMGICGYGLGLLLSALLDLPAGPAIVWTLALFSLAGLLHRHQPESKGGIG</sequence>
<feature type="transmembrane region" description="Helical" evidence="7">
    <location>
        <begin position="218"/>
        <end position="240"/>
    </location>
</feature>
<evidence type="ECO:0000256" key="6">
    <source>
        <dbReference type="RuleBase" id="RU003943"/>
    </source>
</evidence>
<keyword evidence="4 7" id="KW-1133">Transmembrane helix</keyword>
<feature type="transmembrane region" description="Helical" evidence="7">
    <location>
        <begin position="77"/>
        <end position="96"/>
    </location>
</feature>
<evidence type="ECO:0000256" key="4">
    <source>
        <dbReference type="ARBA" id="ARBA00022989"/>
    </source>
</evidence>
<dbReference type="PANTHER" id="PTHR30477">
    <property type="entry name" value="ABC-TRANSPORTER METAL-BINDING PROTEIN"/>
    <property type="match status" value="1"/>
</dbReference>
<comment type="subcellular location">
    <subcellularLocation>
        <location evidence="6">Cell membrane</location>
        <topology evidence="6">Multi-pass membrane protein</topology>
    </subcellularLocation>
    <subcellularLocation>
        <location evidence="1">Membrane</location>
        <topology evidence="1">Multi-pass membrane protein</topology>
    </subcellularLocation>
</comment>
<dbReference type="AlphaFoldDB" id="A0A450Z1I3"/>
<protein>
    <submittedName>
        <fullName evidence="9">Zinc/manganese transport system permease protein</fullName>
    </submittedName>
</protein>
<evidence type="ECO:0000313" key="9">
    <source>
        <dbReference type="EMBL" id="VFK47599.1"/>
    </source>
</evidence>
<name>A0A450Z1I3_9GAMM</name>
<feature type="transmembrane region" description="Helical" evidence="7">
    <location>
        <begin position="149"/>
        <end position="168"/>
    </location>
</feature>
<feature type="transmembrane region" description="Helical" evidence="7">
    <location>
        <begin position="180"/>
        <end position="206"/>
    </location>
</feature>
<keyword evidence="6" id="KW-0813">Transport</keyword>
<keyword evidence="5 7" id="KW-0472">Membrane</keyword>
<keyword evidence="3 6" id="KW-0812">Transmembrane</keyword>
<evidence type="ECO:0000256" key="5">
    <source>
        <dbReference type="ARBA" id="ARBA00023136"/>
    </source>
</evidence>
<accession>A0A450Z1I3</accession>
<evidence type="ECO:0000256" key="7">
    <source>
        <dbReference type="SAM" id="Phobius"/>
    </source>
</evidence>
<dbReference type="EMBL" id="CAADFU010000099">
    <property type="protein sequence ID" value="VFK47599.1"/>
    <property type="molecule type" value="Genomic_DNA"/>
</dbReference>
<dbReference type="InterPro" id="IPR001626">
    <property type="entry name" value="ABC_TroCD"/>
</dbReference>
<comment type="similarity">
    <text evidence="2 6">Belongs to the ABC-3 integral membrane protein family.</text>
</comment>
<evidence type="ECO:0000313" key="8">
    <source>
        <dbReference type="EMBL" id="VFK41747.1"/>
    </source>
</evidence>
<feature type="transmembrane region" description="Helical" evidence="7">
    <location>
        <begin position="108"/>
        <end position="129"/>
    </location>
</feature>
<dbReference type="PANTHER" id="PTHR30477:SF19">
    <property type="entry name" value="METAL ABC TRANSPORTER PERMEASE"/>
    <property type="match status" value="1"/>
</dbReference>
<organism evidence="9">
    <name type="scientific">Candidatus Kentrum sp. SD</name>
    <dbReference type="NCBI Taxonomy" id="2126332"/>
    <lineage>
        <taxon>Bacteria</taxon>
        <taxon>Pseudomonadati</taxon>
        <taxon>Pseudomonadota</taxon>
        <taxon>Gammaproteobacteria</taxon>
        <taxon>Candidatus Kentrum</taxon>
    </lineage>
</organism>
<proteinExistence type="inferred from homology"/>
<dbReference type="GO" id="GO:0055085">
    <property type="term" value="P:transmembrane transport"/>
    <property type="evidence" value="ECO:0007669"/>
    <property type="project" value="InterPro"/>
</dbReference>
<gene>
    <name evidence="9" type="ORF">BECKSD772E_GA0070983_10996</name>
    <name evidence="8" type="ORF">BECKSD772F_GA0070984_11034</name>
</gene>
<reference evidence="9" key="1">
    <citation type="submission" date="2019-02" db="EMBL/GenBank/DDBJ databases">
        <authorList>
            <person name="Gruber-Vodicka R. H."/>
            <person name="Seah K. B. B."/>
        </authorList>
    </citation>
    <scope>NUCLEOTIDE SEQUENCE</scope>
    <source>
        <strain evidence="9">BECK_S1320</strain>
        <strain evidence="8">BECK_S1321</strain>
    </source>
</reference>
<evidence type="ECO:0000256" key="2">
    <source>
        <dbReference type="ARBA" id="ARBA00008034"/>
    </source>
</evidence>
<feature type="transmembrane region" description="Helical" evidence="7">
    <location>
        <begin position="19"/>
        <end position="38"/>
    </location>
</feature>
<feature type="transmembrane region" description="Helical" evidence="7">
    <location>
        <begin position="45"/>
        <end position="65"/>
    </location>
</feature>
<evidence type="ECO:0000256" key="3">
    <source>
        <dbReference type="ARBA" id="ARBA00022692"/>
    </source>
</evidence>
<dbReference type="SUPFAM" id="SSF81345">
    <property type="entry name" value="ABC transporter involved in vitamin B12 uptake, BtuC"/>
    <property type="match status" value="1"/>
</dbReference>
<evidence type="ECO:0000256" key="1">
    <source>
        <dbReference type="ARBA" id="ARBA00004141"/>
    </source>
</evidence>